<evidence type="ECO:0000256" key="3">
    <source>
        <dbReference type="SAM" id="Phobius"/>
    </source>
</evidence>
<keyword evidence="2" id="KW-1003">Cell membrane</keyword>
<dbReference type="GO" id="GO:0015225">
    <property type="term" value="F:biotin transmembrane transporter activity"/>
    <property type="evidence" value="ECO:0007669"/>
    <property type="project" value="UniProtKB-UniRule"/>
</dbReference>
<dbReference type="GO" id="GO:0005886">
    <property type="term" value="C:plasma membrane"/>
    <property type="evidence" value="ECO:0007669"/>
    <property type="project" value="UniProtKB-SubCell"/>
</dbReference>
<dbReference type="PANTHER" id="PTHR34295:SF1">
    <property type="entry name" value="BIOTIN TRANSPORTER BIOY"/>
    <property type="match status" value="1"/>
</dbReference>
<feature type="transmembrane region" description="Helical" evidence="3">
    <location>
        <begin position="145"/>
        <end position="172"/>
    </location>
</feature>
<accession>A0A5C8NWY2</accession>
<protein>
    <recommendedName>
        <fullName evidence="2">Biotin transporter</fullName>
    </recommendedName>
</protein>
<dbReference type="OrthoDB" id="9803495at2"/>
<name>A0A5C8NWY2_9BACI</name>
<reference evidence="4 5" key="1">
    <citation type="submission" date="2019-06" db="EMBL/GenBank/DDBJ databases">
        <title>Cerasibacillus sp. nov., isolated from maize field.</title>
        <authorList>
            <person name="Lin S.-Y."/>
            <person name="Tsai C.-F."/>
            <person name="Young C.-C."/>
        </authorList>
    </citation>
    <scope>NUCLEOTIDE SEQUENCE [LARGE SCALE GENOMIC DNA]</scope>
    <source>
        <strain evidence="4 5">CC-CFT480</strain>
    </source>
</reference>
<feature type="transmembrane region" description="Helical" evidence="3">
    <location>
        <begin position="77"/>
        <end position="98"/>
    </location>
</feature>
<feature type="transmembrane region" description="Helical" evidence="3">
    <location>
        <begin position="110"/>
        <end position="133"/>
    </location>
</feature>
<keyword evidence="2" id="KW-0813">Transport</keyword>
<proteinExistence type="inferred from homology"/>
<evidence type="ECO:0000256" key="1">
    <source>
        <dbReference type="ARBA" id="ARBA00010692"/>
    </source>
</evidence>
<evidence type="ECO:0000256" key="2">
    <source>
        <dbReference type="PIRNR" id="PIRNR016661"/>
    </source>
</evidence>
<dbReference type="RefSeq" id="WP_147666427.1">
    <property type="nucleotide sequence ID" value="NZ_VDUW01000003.1"/>
</dbReference>
<dbReference type="PANTHER" id="PTHR34295">
    <property type="entry name" value="BIOTIN TRANSPORTER BIOY"/>
    <property type="match status" value="1"/>
</dbReference>
<dbReference type="AlphaFoldDB" id="A0A5C8NWY2"/>
<gene>
    <name evidence="4" type="ORF">FHP05_06455</name>
</gene>
<feature type="transmembrane region" description="Helical" evidence="3">
    <location>
        <begin position="29"/>
        <end position="47"/>
    </location>
</feature>
<keyword evidence="5" id="KW-1185">Reference proteome</keyword>
<dbReference type="PIRSF" id="PIRSF016661">
    <property type="entry name" value="BioY"/>
    <property type="match status" value="1"/>
</dbReference>
<sequence>MKIKDMIICSLFAALMAVGANVAPFLTIGGIPITLQLLFAILAGGLLGSRLGSLAMGLYLLLGLIGAPVFAQFRGGIGSILSPTFGYVISFIFVAYVVGKLLEKESVSRVHYISAGMLAIIVNYIIGTNYTYFALTFWAEAPEGFSYIVAWSWMGAYLPIDIGVTIFALIMVPKLKKALNYRPEVKQKAA</sequence>
<dbReference type="Pfam" id="PF02632">
    <property type="entry name" value="BioY"/>
    <property type="match status" value="1"/>
</dbReference>
<comment type="subcellular location">
    <subcellularLocation>
        <location evidence="2">Cell membrane</location>
        <topology evidence="2">Multi-pass membrane protein</topology>
    </subcellularLocation>
</comment>
<keyword evidence="2 3" id="KW-0472">Membrane</keyword>
<keyword evidence="3" id="KW-0812">Transmembrane</keyword>
<comment type="caution">
    <text evidence="4">The sequence shown here is derived from an EMBL/GenBank/DDBJ whole genome shotgun (WGS) entry which is preliminary data.</text>
</comment>
<keyword evidence="3" id="KW-1133">Transmembrane helix</keyword>
<organism evidence="4 5">
    <name type="scientific">Cerasibacillus terrae</name>
    <dbReference type="NCBI Taxonomy" id="2498845"/>
    <lineage>
        <taxon>Bacteria</taxon>
        <taxon>Bacillati</taxon>
        <taxon>Bacillota</taxon>
        <taxon>Bacilli</taxon>
        <taxon>Bacillales</taxon>
        <taxon>Bacillaceae</taxon>
        <taxon>Cerasibacillus</taxon>
    </lineage>
</organism>
<dbReference type="EMBL" id="VDUW01000003">
    <property type="protein sequence ID" value="TXL65757.1"/>
    <property type="molecule type" value="Genomic_DNA"/>
</dbReference>
<feature type="transmembrane region" description="Helical" evidence="3">
    <location>
        <begin position="54"/>
        <end position="71"/>
    </location>
</feature>
<dbReference type="Proteomes" id="UP000321574">
    <property type="component" value="Unassembled WGS sequence"/>
</dbReference>
<evidence type="ECO:0000313" key="5">
    <source>
        <dbReference type="Proteomes" id="UP000321574"/>
    </source>
</evidence>
<evidence type="ECO:0000313" key="4">
    <source>
        <dbReference type="EMBL" id="TXL65757.1"/>
    </source>
</evidence>
<comment type="similarity">
    <text evidence="1 2">Belongs to the BioY family.</text>
</comment>
<dbReference type="Gene3D" id="1.10.1760.20">
    <property type="match status" value="1"/>
</dbReference>
<dbReference type="InterPro" id="IPR003784">
    <property type="entry name" value="BioY"/>
</dbReference>